<dbReference type="GO" id="GO:0003676">
    <property type="term" value="F:nucleic acid binding"/>
    <property type="evidence" value="ECO:0007669"/>
    <property type="project" value="InterPro"/>
</dbReference>
<dbReference type="GO" id="GO:0009007">
    <property type="term" value="F:site-specific DNA-methyltransferase (adenine-specific) activity"/>
    <property type="evidence" value="ECO:0007669"/>
    <property type="project" value="UniProtKB-EC"/>
</dbReference>
<sequence length="387" mass="44739">MVKIKYVCDICKEDFTRKEAYNNHMKQCKGTKEVMPDKIYRLNYIGSKFQLLDWITSNMKEKTGWTSFADKRIGDMFSGTGIVSYHFRKHNAIVISNDAELYSSIITHAFTRSIYTANCKKIIDEFQQDIQDNKHSTTIGFITTHYSPFGSCERKFFTIENAKRIDYIRNKLELIKESLAFDEYQFILASILISADAVSNVPAVYGCFLKNFKAKAMKNLKLMPIHNNTLQSHYASNTNNNDVLNTDFLASFETDLVYLDPPYNARQYSKNYFPLNIIAKTPELLLSELPLKGKTGIPSDCFISPFCKKGDITEKAFETLFKGLKTNWIFLSYNSEGIVSKEKMLDILKKYGDASVIERDYKRFKSFEYNKDVEIKEYLFCLKVADS</sequence>
<feature type="domain" description="C2H2-type" evidence="6">
    <location>
        <begin position="6"/>
        <end position="33"/>
    </location>
</feature>
<keyword evidence="2" id="KW-0489">Methyltransferase</keyword>
<evidence type="ECO:0000256" key="1">
    <source>
        <dbReference type="ARBA" id="ARBA00011900"/>
    </source>
</evidence>
<evidence type="ECO:0000313" key="7">
    <source>
        <dbReference type="EMBL" id="QHT89570.1"/>
    </source>
</evidence>
<protein>
    <recommendedName>
        <fullName evidence="1">site-specific DNA-methyltransferase (adenine-specific)</fullName>
        <ecNumber evidence="1">2.1.1.72</ecNumber>
    </recommendedName>
</protein>
<proteinExistence type="predicted"/>
<dbReference type="GO" id="GO:0009307">
    <property type="term" value="P:DNA restriction-modification system"/>
    <property type="evidence" value="ECO:0007669"/>
    <property type="project" value="InterPro"/>
</dbReference>
<name>A0A6C0IAE0_9ZZZZ</name>
<organism evidence="7">
    <name type="scientific">viral metagenome</name>
    <dbReference type="NCBI Taxonomy" id="1070528"/>
    <lineage>
        <taxon>unclassified sequences</taxon>
        <taxon>metagenomes</taxon>
        <taxon>organismal metagenomes</taxon>
    </lineage>
</organism>
<evidence type="ECO:0000256" key="2">
    <source>
        <dbReference type="ARBA" id="ARBA00022603"/>
    </source>
</evidence>
<dbReference type="EMBL" id="MN740143">
    <property type="protein sequence ID" value="QHT89570.1"/>
    <property type="molecule type" value="Genomic_DNA"/>
</dbReference>
<evidence type="ECO:0000256" key="3">
    <source>
        <dbReference type="ARBA" id="ARBA00022679"/>
    </source>
</evidence>
<dbReference type="SUPFAM" id="SSF53335">
    <property type="entry name" value="S-adenosyl-L-methionine-dependent methyltransferases"/>
    <property type="match status" value="1"/>
</dbReference>
<dbReference type="EC" id="2.1.1.72" evidence="1"/>
<reference evidence="7" key="1">
    <citation type="journal article" date="2020" name="Nature">
        <title>Giant virus diversity and host interactions through global metagenomics.</title>
        <authorList>
            <person name="Schulz F."/>
            <person name="Roux S."/>
            <person name="Paez-Espino D."/>
            <person name="Jungbluth S."/>
            <person name="Walsh D.A."/>
            <person name="Denef V.J."/>
            <person name="McMahon K.D."/>
            <person name="Konstantinidis K.T."/>
            <person name="Eloe-Fadrosh E.A."/>
            <person name="Kyrpides N.C."/>
            <person name="Woyke T."/>
        </authorList>
    </citation>
    <scope>NUCLEOTIDE SEQUENCE</scope>
    <source>
        <strain evidence="7">GVMAG-M-3300023184-60</strain>
    </source>
</reference>
<dbReference type="InterPro" id="IPR013087">
    <property type="entry name" value="Znf_C2H2_type"/>
</dbReference>
<evidence type="ECO:0000259" key="6">
    <source>
        <dbReference type="PROSITE" id="PS50157"/>
    </source>
</evidence>
<dbReference type="PROSITE" id="PS00092">
    <property type="entry name" value="N6_MTASE"/>
    <property type="match status" value="1"/>
</dbReference>
<dbReference type="GO" id="GO:0032259">
    <property type="term" value="P:methylation"/>
    <property type="evidence" value="ECO:0007669"/>
    <property type="project" value="UniProtKB-KW"/>
</dbReference>
<comment type="catalytic activity">
    <reaction evidence="5">
        <text>a 2'-deoxyadenosine in DNA + S-adenosyl-L-methionine = an N(6)-methyl-2'-deoxyadenosine in DNA + S-adenosyl-L-homocysteine + H(+)</text>
        <dbReference type="Rhea" id="RHEA:15197"/>
        <dbReference type="Rhea" id="RHEA-COMP:12418"/>
        <dbReference type="Rhea" id="RHEA-COMP:12419"/>
        <dbReference type="ChEBI" id="CHEBI:15378"/>
        <dbReference type="ChEBI" id="CHEBI:57856"/>
        <dbReference type="ChEBI" id="CHEBI:59789"/>
        <dbReference type="ChEBI" id="CHEBI:90615"/>
        <dbReference type="ChEBI" id="CHEBI:90616"/>
        <dbReference type="EC" id="2.1.1.72"/>
    </reaction>
</comment>
<dbReference type="InterPro" id="IPR029063">
    <property type="entry name" value="SAM-dependent_MTases_sf"/>
</dbReference>
<dbReference type="PROSITE" id="PS50157">
    <property type="entry name" value="ZINC_FINGER_C2H2_2"/>
    <property type="match status" value="1"/>
</dbReference>
<accession>A0A6C0IAE0</accession>
<dbReference type="Pfam" id="PF02086">
    <property type="entry name" value="MethyltransfD12"/>
    <property type="match status" value="1"/>
</dbReference>
<evidence type="ECO:0000256" key="5">
    <source>
        <dbReference type="ARBA" id="ARBA00047942"/>
    </source>
</evidence>
<keyword evidence="4" id="KW-0949">S-adenosyl-L-methionine</keyword>
<dbReference type="PRINTS" id="PR00505">
    <property type="entry name" value="D12N6MTFRASE"/>
</dbReference>
<evidence type="ECO:0000256" key="4">
    <source>
        <dbReference type="ARBA" id="ARBA00022691"/>
    </source>
</evidence>
<dbReference type="AlphaFoldDB" id="A0A6C0IAE0"/>
<dbReference type="InterPro" id="IPR002052">
    <property type="entry name" value="DNA_methylase_N6_adenine_CS"/>
</dbReference>
<dbReference type="InterPro" id="IPR012327">
    <property type="entry name" value="MeTrfase_D12"/>
</dbReference>
<keyword evidence="3" id="KW-0808">Transferase</keyword>